<protein>
    <submittedName>
        <fullName evidence="2">Peptidase M15</fullName>
    </submittedName>
</protein>
<proteinExistence type="predicted"/>
<evidence type="ECO:0000313" key="3">
    <source>
        <dbReference type="Proteomes" id="UP000501094"/>
    </source>
</evidence>
<dbReference type="KEGG" id="peg:E5R92_07300"/>
<gene>
    <name evidence="2" type="ORF">E5R92_07300</name>
</gene>
<organism evidence="2 3">
    <name type="scientific">Candidatus Pelagibacter giovannonii</name>
    <dbReference type="NCBI Taxonomy" id="2563896"/>
    <lineage>
        <taxon>Bacteria</taxon>
        <taxon>Pseudomonadati</taxon>
        <taxon>Pseudomonadota</taxon>
        <taxon>Alphaproteobacteria</taxon>
        <taxon>Candidatus Pelagibacterales</taxon>
        <taxon>Candidatus Pelagibacteraceae</taxon>
        <taxon>Candidatus Pelagibacter</taxon>
    </lineage>
</organism>
<dbReference type="InterPro" id="IPR009045">
    <property type="entry name" value="Zn_M74/Hedgehog-like"/>
</dbReference>
<dbReference type="Gene3D" id="3.30.1380.10">
    <property type="match status" value="1"/>
</dbReference>
<sequence>MIREPGNWQEDWCNFTPDEFRCKCCNRLEIASELLDLLQKARKVLGPLTLTSAYRCPDHNSKVSSTGMSGPHTSGYAVDIHVSNSQHRKQIISYFADKVTGLGVAKTFIHIDLLNADLGFDARPNCWLY</sequence>
<dbReference type="EMBL" id="CP038852">
    <property type="protein sequence ID" value="QIZ21586.1"/>
    <property type="molecule type" value="Genomic_DNA"/>
</dbReference>
<dbReference type="Proteomes" id="UP000501094">
    <property type="component" value="Chromosome"/>
</dbReference>
<name>A0A6H1Q4I6_9PROT</name>
<evidence type="ECO:0000259" key="1">
    <source>
        <dbReference type="Pfam" id="PF08291"/>
    </source>
</evidence>
<accession>A0A6H1Q4I6</accession>
<dbReference type="AlphaFoldDB" id="A0A6H1Q4I6"/>
<dbReference type="SUPFAM" id="SSF55166">
    <property type="entry name" value="Hedgehog/DD-peptidase"/>
    <property type="match status" value="1"/>
</dbReference>
<feature type="domain" description="Peptidase M15A C-terminal" evidence="1">
    <location>
        <begin position="15"/>
        <end position="112"/>
    </location>
</feature>
<keyword evidence="3" id="KW-1185">Reference proteome</keyword>
<reference evidence="2 3" key="1">
    <citation type="journal article" date="2020" name="Nat. Microbiol.">
        <title>Lysogenic host-virus interactions in SAR11 marine bacteria.</title>
        <authorList>
            <person name="Morris R.M."/>
            <person name="Cain K.R."/>
            <person name="Hvorecny K.L."/>
            <person name="Kollman J.M."/>
        </authorList>
    </citation>
    <scope>NUCLEOTIDE SEQUENCE [LARGE SCALE GENOMIC DNA]</scope>
    <source>
        <strain evidence="2 3">NP1</strain>
    </source>
</reference>
<dbReference type="InterPro" id="IPR013230">
    <property type="entry name" value="Peptidase_M15A_C"/>
</dbReference>
<dbReference type="Pfam" id="PF08291">
    <property type="entry name" value="Peptidase_M15_3"/>
    <property type="match status" value="1"/>
</dbReference>
<evidence type="ECO:0000313" key="2">
    <source>
        <dbReference type="EMBL" id="QIZ21586.1"/>
    </source>
</evidence>